<accession>A0A2N1J825</accession>
<dbReference type="InterPro" id="IPR005996">
    <property type="entry name" value="Ribosomal_uL30_bac-type"/>
</dbReference>
<feature type="domain" description="Large ribosomal subunit protein uL30-like ferredoxin-like fold" evidence="6">
    <location>
        <begin position="42"/>
        <end position="92"/>
    </location>
</feature>
<gene>
    <name evidence="7" type="ORF">MVES_003440</name>
</gene>
<keyword evidence="3" id="KW-0687">Ribonucleoprotein</keyword>
<dbReference type="AlphaFoldDB" id="A0A2N1J825"/>
<evidence type="ECO:0000256" key="2">
    <source>
        <dbReference type="ARBA" id="ARBA00022980"/>
    </source>
</evidence>
<evidence type="ECO:0000259" key="6">
    <source>
        <dbReference type="Pfam" id="PF00327"/>
    </source>
</evidence>
<dbReference type="GO" id="GO:0003735">
    <property type="term" value="F:structural constituent of ribosome"/>
    <property type="evidence" value="ECO:0007669"/>
    <property type="project" value="InterPro"/>
</dbReference>
<evidence type="ECO:0000313" key="8">
    <source>
        <dbReference type="Proteomes" id="UP000232875"/>
    </source>
</evidence>
<dbReference type="CDD" id="cd01658">
    <property type="entry name" value="Ribosomal_L30"/>
    <property type="match status" value="1"/>
</dbReference>
<feature type="region of interest" description="Disordered" evidence="5">
    <location>
        <begin position="17"/>
        <end position="38"/>
    </location>
</feature>
<comment type="similarity">
    <text evidence="1">Belongs to the universal ribosomal protein uL30 family.</text>
</comment>
<dbReference type="PANTHER" id="PTHR15892">
    <property type="entry name" value="MITOCHONDRIAL RIBOSOMAL PROTEIN L30"/>
    <property type="match status" value="1"/>
</dbReference>
<name>A0A2N1J825_9BASI</name>
<dbReference type="PANTHER" id="PTHR15892:SF2">
    <property type="entry name" value="LARGE RIBOSOMAL SUBUNIT PROTEIN UL30M"/>
    <property type="match status" value="1"/>
</dbReference>
<keyword evidence="2" id="KW-0689">Ribosomal protein</keyword>
<dbReference type="InterPro" id="IPR016082">
    <property type="entry name" value="Ribosomal_uL30_ferredoxin-like"/>
</dbReference>
<dbReference type="SUPFAM" id="SSF55129">
    <property type="entry name" value="Ribosomal protein L30p/L7e"/>
    <property type="match status" value="1"/>
</dbReference>
<dbReference type="Gene3D" id="3.30.1390.20">
    <property type="entry name" value="Ribosomal protein L30, ferredoxin-like fold domain"/>
    <property type="match status" value="1"/>
</dbReference>
<sequence length="158" mass="17147">MNRTLFPTVPMLSRAAQTQPASLYQAGTPRLSSTNAEPTTHFRVTLRRSAIGLPKRSAQILEALGLHRRLQSVYHAQTPSIAGAILGVKELIHVENVRPVVPSVDATTSLNTVWVNAQGEVVDAGRQARKAPKGFRIIGNLVKEERDAALKARNAHSS</sequence>
<dbReference type="OrthoDB" id="509901at2759"/>
<reference evidence="7 8" key="1">
    <citation type="submission" date="2017-10" db="EMBL/GenBank/DDBJ databases">
        <title>A novel species of cold-tolerant Malassezia isolated from bats.</title>
        <authorList>
            <person name="Lorch J.M."/>
            <person name="Palmer J.M."/>
            <person name="Vanderwolf K.J."/>
            <person name="Schmidt K.Z."/>
            <person name="Verant M.L."/>
            <person name="Weller T.J."/>
            <person name="Blehert D.S."/>
        </authorList>
    </citation>
    <scope>NUCLEOTIDE SEQUENCE [LARGE SCALE GENOMIC DNA]</scope>
    <source>
        <strain evidence="7 8">NWHC:44797-103</strain>
    </source>
</reference>
<dbReference type="GO" id="GO:0015934">
    <property type="term" value="C:large ribosomal subunit"/>
    <property type="evidence" value="ECO:0007669"/>
    <property type="project" value="InterPro"/>
</dbReference>
<organism evidence="7 8">
    <name type="scientific">Malassezia vespertilionis</name>
    <dbReference type="NCBI Taxonomy" id="2020962"/>
    <lineage>
        <taxon>Eukaryota</taxon>
        <taxon>Fungi</taxon>
        <taxon>Dikarya</taxon>
        <taxon>Basidiomycota</taxon>
        <taxon>Ustilaginomycotina</taxon>
        <taxon>Malasseziomycetes</taxon>
        <taxon>Malasseziales</taxon>
        <taxon>Malasseziaceae</taxon>
        <taxon>Malassezia</taxon>
    </lineage>
</organism>
<keyword evidence="8" id="KW-1185">Reference proteome</keyword>
<dbReference type="InterPro" id="IPR036919">
    <property type="entry name" value="Ribo_uL30_ferredoxin-like_sf"/>
</dbReference>
<dbReference type="GO" id="GO:0005739">
    <property type="term" value="C:mitochondrion"/>
    <property type="evidence" value="ECO:0007669"/>
    <property type="project" value="TreeGrafter"/>
</dbReference>
<evidence type="ECO:0000256" key="1">
    <source>
        <dbReference type="ARBA" id="ARBA00007594"/>
    </source>
</evidence>
<protein>
    <recommendedName>
        <fullName evidence="4">Large ribosomal subunit protein uL30m</fullName>
    </recommendedName>
</protein>
<dbReference type="Pfam" id="PF00327">
    <property type="entry name" value="Ribosomal_L30"/>
    <property type="match status" value="1"/>
</dbReference>
<dbReference type="EMBL" id="KZ454994">
    <property type="protein sequence ID" value="PKI82689.1"/>
    <property type="molecule type" value="Genomic_DNA"/>
</dbReference>
<dbReference type="Proteomes" id="UP000232875">
    <property type="component" value="Unassembled WGS sequence"/>
</dbReference>
<proteinExistence type="inferred from homology"/>
<evidence type="ECO:0000256" key="4">
    <source>
        <dbReference type="ARBA" id="ARBA00035281"/>
    </source>
</evidence>
<evidence type="ECO:0000313" key="7">
    <source>
        <dbReference type="EMBL" id="PKI82689.1"/>
    </source>
</evidence>
<dbReference type="NCBIfam" id="TIGR01308">
    <property type="entry name" value="rpmD_bact"/>
    <property type="match status" value="1"/>
</dbReference>
<evidence type="ECO:0000256" key="5">
    <source>
        <dbReference type="SAM" id="MobiDB-lite"/>
    </source>
</evidence>
<evidence type="ECO:0000256" key="3">
    <source>
        <dbReference type="ARBA" id="ARBA00023274"/>
    </source>
</evidence>
<dbReference type="GO" id="GO:0006412">
    <property type="term" value="P:translation"/>
    <property type="evidence" value="ECO:0007669"/>
    <property type="project" value="InterPro"/>
</dbReference>
<dbReference type="STRING" id="2020962.A0A2N1J825"/>